<proteinExistence type="inferred from homology"/>
<evidence type="ECO:0000256" key="1">
    <source>
        <dbReference type="ARBA" id="ARBA00004141"/>
    </source>
</evidence>
<keyword evidence="6 8" id="KW-0472">Membrane</keyword>
<feature type="transmembrane region" description="Helical" evidence="8">
    <location>
        <begin position="330"/>
        <end position="352"/>
    </location>
</feature>
<feature type="transmembrane region" description="Helical" evidence="8">
    <location>
        <begin position="59"/>
        <end position="76"/>
    </location>
</feature>
<dbReference type="GO" id="GO:0005886">
    <property type="term" value="C:plasma membrane"/>
    <property type="evidence" value="ECO:0007669"/>
    <property type="project" value="UniProtKB-SubCell"/>
</dbReference>
<evidence type="ECO:0000256" key="4">
    <source>
        <dbReference type="ARBA" id="ARBA00022692"/>
    </source>
</evidence>
<feature type="domain" description="Ammonium transporter AmtB-like" evidence="9">
    <location>
        <begin position="27"/>
        <end position="350"/>
    </location>
</feature>
<evidence type="ECO:0000313" key="10">
    <source>
        <dbReference type="EMBL" id="TPX30269.1"/>
    </source>
</evidence>
<evidence type="ECO:0000256" key="5">
    <source>
        <dbReference type="ARBA" id="ARBA00022989"/>
    </source>
</evidence>
<dbReference type="PANTHER" id="PTHR43029:SF10">
    <property type="entry name" value="AMMONIUM TRANSPORTER MEP2"/>
    <property type="match status" value="1"/>
</dbReference>
<comment type="similarity">
    <text evidence="2 8">Belongs to the ammonia transporter channel (TC 1.A.11.2) family.</text>
</comment>
<keyword evidence="11" id="KW-1185">Reference proteome</keyword>
<keyword evidence="4 8" id="KW-0812">Transmembrane</keyword>
<comment type="subcellular location">
    <subcellularLocation>
        <location evidence="8">Cell membrane</location>
        <topology evidence="8">Multi-pass membrane protein</topology>
    </subcellularLocation>
    <subcellularLocation>
        <location evidence="1">Membrane</location>
        <topology evidence="1">Multi-pass membrane protein</topology>
    </subcellularLocation>
</comment>
<dbReference type="Proteomes" id="UP000319731">
    <property type="component" value="Unassembled WGS sequence"/>
</dbReference>
<accession>A0A507BT19</accession>
<feature type="transmembrane region" description="Helical" evidence="8">
    <location>
        <begin position="215"/>
        <end position="232"/>
    </location>
</feature>
<evidence type="ECO:0000256" key="2">
    <source>
        <dbReference type="ARBA" id="ARBA00005887"/>
    </source>
</evidence>
<dbReference type="OrthoDB" id="534912at2759"/>
<sequence length="394" mass="42263">MAAAAATLAQQALDMATMAKSSADTTWVLTSAALVMIMTPACGFFYAGTIEFKNSQHMVLLSLLCLAVVSIQWYVFGYSLSFSDVSPNNFIGDFSYAGLRGLFSGKSHPLAPTIPAAAFMIYQCMFATVTPAIMVGSVAERIRVGPFVLFCFLWTTIVYDFVAYWCWSPNGWLHVLGYQDFAGGQPVHSIAGWGGLAMTLVMGRRRTPNTTPHNLPLMALGTVLLWFGWFGFNGGSALAMNQRAVIAAINTNTAAAAGGMAWLFYDYRIHKKFTSLGFCSGAIAGLVAITPGSGFTTPYYSIIFGVLGAVLGNHACFLKGQLGFDDTLDVFPVHGVAGMVGTILTGLLAYVFSLIPVLNLRTNEEDEAFGCDLTLLGEVAYDFSNSAPEAKEEN</sequence>
<dbReference type="InterPro" id="IPR024041">
    <property type="entry name" value="NH4_transpt_AmtB-like_dom"/>
</dbReference>
<dbReference type="InterPro" id="IPR001905">
    <property type="entry name" value="Ammonium_transpt"/>
</dbReference>
<dbReference type="AlphaFoldDB" id="A0A507BT19"/>
<dbReference type="EMBL" id="QEAO01000080">
    <property type="protein sequence ID" value="TPX30269.1"/>
    <property type="molecule type" value="Genomic_DNA"/>
</dbReference>
<organism evidence="10 11">
    <name type="scientific">Synchytrium microbalum</name>
    <dbReference type="NCBI Taxonomy" id="1806994"/>
    <lineage>
        <taxon>Eukaryota</taxon>
        <taxon>Fungi</taxon>
        <taxon>Fungi incertae sedis</taxon>
        <taxon>Chytridiomycota</taxon>
        <taxon>Chytridiomycota incertae sedis</taxon>
        <taxon>Chytridiomycetes</taxon>
        <taxon>Synchytriales</taxon>
        <taxon>Synchytriaceae</taxon>
        <taxon>Synchytrium</taxon>
    </lineage>
</organism>
<evidence type="ECO:0000256" key="8">
    <source>
        <dbReference type="RuleBase" id="RU362002"/>
    </source>
</evidence>
<feature type="transmembrane region" description="Helical" evidence="8">
    <location>
        <begin position="299"/>
        <end position="318"/>
    </location>
</feature>
<dbReference type="Gene3D" id="1.10.3430.10">
    <property type="entry name" value="Ammonium transporter AmtB like domains"/>
    <property type="match status" value="1"/>
</dbReference>
<evidence type="ECO:0000256" key="7">
    <source>
        <dbReference type="ARBA" id="ARBA00023177"/>
    </source>
</evidence>
<dbReference type="SUPFAM" id="SSF111352">
    <property type="entry name" value="Ammonium transporter"/>
    <property type="match status" value="1"/>
</dbReference>
<dbReference type="RefSeq" id="XP_031021965.1">
    <property type="nucleotide sequence ID" value="XM_031172062.1"/>
</dbReference>
<comment type="caution">
    <text evidence="10">The sequence shown here is derived from an EMBL/GenBank/DDBJ whole genome shotgun (WGS) entry which is preliminary data.</text>
</comment>
<feature type="transmembrane region" description="Helical" evidence="8">
    <location>
        <begin position="114"/>
        <end position="135"/>
    </location>
</feature>
<feature type="transmembrane region" description="Helical" evidence="8">
    <location>
        <begin position="244"/>
        <end position="264"/>
    </location>
</feature>
<dbReference type="InterPro" id="IPR018047">
    <property type="entry name" value="Ammonium_transpt_CS"/>
</dbReference>
<name>A0A507BT19_9FUNG</name>
<evidence type="ECO:0000256" key="3">
    <source>
        <dbReference type="ARBA" id="ARBA00022448"/>
    </source>
</evidence>
<gene>
    <name evidence="10" type="ORF">SmJEL517_g06136</name>
</gene>
<dbReference type="Pfam" id="PF00909">
    <property type="entry name" value="Ammonium_transp"/>
    <property type="match status" value="1"/>
</dbReference>
<feature type="transmembrane region" description="Helical" evidence="8">
    <location>
        <begin position="28"/>
        <end position="47"/>
    </location>
</feature>
<dbReference type="NCBIfam" id="TIGR00836">
    <property type="entry name" value="amt"/>
    <property type="match status" value="1"/>
</dbReference>
<feature type="transmembrane region" description="Helical" evidence="8">
    <location>
        <begin position="187"/>
        <end position="203"/>
    </location>
</feature>
<reference evidence="10 11" key="1">
    <citation type="journal article" date="2019" name="Sci. Rep.">
        <title>Comparative genomics of chytrid fungi reveal insights into the obligate biotrophic and pathogenic lifestyle of Synchytrium endobioticum.</title>
        <authorList>
            <person name="van de Vossenberg B.T.L.H."/>
            <person name="Warris S."/>
            <person name="Nguyen H.D.T."/>
            <person name="van Gent-Pelzer M.P.E."/>
            <person name="Joly D.L."/>
            <person name="van de Geest H.C."/>
            <person name="Bonants P.J.M."/>
            <person name="Smith D.S."/>
            <person name="Levesque C.A."/>
            <person name="van der Lee T.A.J."/>
        </authorList>
    </citation>
    <scope>NUCLEOTIDE SEQUENCE [LARGE SCALE GENOMIC DNA]</scope>
    <source>
        <strain evidence="10 11">JEL517</strain>
    </source>
</reference>
<dbReference type="GO" id="GO:0008519">
    <property type="term" value="F:ammonium channel activity"/>
    <property type="evidence" value="ECO:0007669"/>
    <property type="project" value="InterPro"/>
</dbReference>
<dbReference type="STRING" id="1806994.A0A507BT19"/>
<dbReference type="PROSITE" id="PS01219">
    <property type="entry name" value="AMMONIUM_TRANSP"/>
    <property type="match status" value="1"/>
</dbReference>
<evidence type="ECO:0000256" key="6">
    <source>
        <dbReference type="ARBA" id="ARBA00023136"/>
    </source>
</evidence>
<dbReference type="InterPro" id="IPR029020">
    <property type="entry name" value="Ammonium/urea_transptr"/>
</dbReference>
<protein>
    <recommendedName>
        <fullName evidence="8">Ammonium transporter</fullName>
    </recommendedName>
</protein>
<feature type="transmembrane region" description="Helical" evidence="8">
    <location>
        <begin position="276"/>
        <end position="293"/>
    </location>
</feature>
<evidence type="ECO:0000259" key="9">
    <source>
        <dbReference type="Pfam" id="PF00909"/>
    </source>
</evidence>
<feature type="transmembrane region" description="Helical" evidence="8">
    <location>
        <begin position="147"/>
        <end position="167"/>
    </location>
</feature>
<keyword evidence="7 8" id="KW-0924">Ammonia transport</keyword>
<evidence type="ECO:0000313" key="11">
    <source>
        <dbReference type="Proteomes" id="UP000319731"/>
    </source>
</evidence>
<dbReference type="GeneID" id="42007359"/>
<dbReference type="PANTHER" id="PTHR43029">
    <property type="entry name" value="AMMONIUM TRANSPORTER MEP2"/>
    <property type="match status" value="1"/>
</dbReference>
<keyword evidence="3 8" id="KW-0813">Transport</keyword>
<keyword evidence="5 8" id="KW-1133">Transmembrane helix</keyword>